<name>A0A8H9UX71_CLOPF</name>
<comment type="caution">
    <text evidence="1">The sequence shown here is derived from an EMBL/GenBank/DDBJ whole genome shotgun (WGS) entry which is preliminary data.</text>
</comment>
<proteinExistence type="predicted"/>
<organism evidence="1">
    <name type="scientific">Clostridium perfringens</name>
    <dbReference type="NCBI Taxonomy" id="1502"/>
    <lineage>
        <taxon>Bacteria</taxon>
        <taxon>Bacillati</taxon>
        <taxon>Bacillota</taxon>
        <taxon>Clostridia</taxon>
        <taxon>Eubacteriales</taxon>
        <taxon>Clostridiaceae</taxon>
        <taxon>Clostridium</taxon>
    </lineage>
</organism>
<protein>
    <submittedName>
        <fullName evidence="1">Uncharacterized protein</fullName>
    </submittedName>
</protein>
<evidence type="ECO:0000313" key="1">
    <source>
        <dbReference type="EMBL" id="HAT4308329.1"/>
    </source>
</evidence>
<dbReference type="EMBL" id="DACTCB010000011">
    <property type="protein sequence ID" value="HAT4308329.1"/>
    <property type="molecule type" value="Genomic_DNA"/>
</dbReference>
<accession>A0A8H9UX71</accession>
<reference evidence="1" key="1">
    <citation type="journal article" date="2018" name="Genome Biol.">
        <title>SKESA: strategic k-mer extension for scrupulous assemblies.</title>
        <authorList>
            <person name="Souvorov A."/>
            <person name="Agarwala R."/>
            <person name="Lipman D.J."/>
        </authorList>
    </citation>
    <scope>NUCLEOTIDE SEQUENCE</scope>
    <source>
        <strain evidence="1">C8</strain>
    </source>
</reference>
<dbReference type="Proteomes" id="UP000859547">
    <property type="component" value="Unassembled WGS sequence"/>
</dbReference>
<dbReference type="AlphaFoldDB" id="A0A8H9UX71"/>
<gene>
    <name evidence="1" type="ORF">I9080_002139</name>
</gene>
<dbReference type="RefSeq" id="WP_004456515.1">
    <property type="nucleotide sequence ID" value="NZ_JBCANC010000018.1"/>
</dbReference>
<reference evidence="1" key="2">
    <citation type="submission" date="2020-07" db="EMBL/GenBank/DDBJ databases">
        <authorList>
            <consortium name="NCBI Pathogen Detection Project"/>
        </authorList>
    </citation>
    <scope>NUCLEOTIDE SEQUENCE</scope>
    <source>
        <strain evidence="1">C8</strain>
    </source>
</reference>
<sequence length="69" mass="7989">MQDTKKITITIDKENTILNFDKGDINKLDIIFSIFVLSDQLDDATLDLLIKKLELVSKKRKKNNLNLIK</sequence>